<reference evidence="4" key="1">
    <citation type="submission" date="2018-06" db="EMBL/GenBank/DDBJ databases">
        <title>Genome assembly of Danube salmon.</title>
        <authorList>
            <person name="Macqueen D.J."/>
            <person name="Gundappa M.K."/>
        </authorList>
    </citation>
    <scope>NUCLEOTIDE SEQUENCE [LARGE SCALE GENOMIC DNA]</scope>
</reference>
<dbReference type="Ensembl" id="ENSHHUT00000022557.1">
    <property type="protein sequence ID" value="ENSHHUP00000021745.1"/>
    <property type="gene ID" value="ENSHHUG00000013622.1"/>
</dbReference>
<proteinExistence type="predicted"/>
<dbReference type="AlphaFoldDB" id="A0A4W5L8Y2"/>
<feature type="signal peptide" evidence="2">
    <location>
        <begin position="1"/>
        <end position="21"/>
    </location>
</feature>
<evidence type="ECO:0000313" key="3">
    <source>
        <dbReference type="Ensembl" id="ENSHHUP00000021745.1"/>
    </source>
</evidence>
<reference evidence="3" key="3">
    <citation type="submission" date="2025-09" db="UniProtKB">
        <authorList>
            <consortium name="Ensembl"/>
        </authorList>
    </citation>
    <scope>IDENTIFICATION</scope>
</reference>
<feature type="transmembrane region" description="Helical" evidence="1">
    <location>
        <begin position="70"/>
        <end position="89"/>
    </location>
</feature>
<feature type="transmembrane region" description="Helical" evidence="1">
    <location>
        <begin position="37"/>
        <end position="58"/>
    </location>
</feature>
<evidence type="ECO:0000313" key="4">
    <source>
        <dbReference type="Proteomes" id="UP000314982"/>
    </source>
</evidence>
<keyword evidence="1" id="KW-0812">Transmembrane</keyword>
<sequence>MSPSLHLINVSLLILSPQLLAVCVIQWERMKGCRSSVLLFLFWTLAVVCSLVPLRANIQQIIEEGFFTDAMRFILFFVYFSLQLTQLILSCFSDQRPNTDTHTYKKNPCPVEDASFLSKMLFWWFGGLVIRGYRTPLQAEDLWCLREEDSSDCIIADLEKDWARECTELQQYDYYTTYYTLHPTHYTLHTTPDTLHPTPCTFHPYTLHTTHYNLHTTPYTLHPTPHTPHTTPYTLHPTHYTLHTVGTKLTKQTQLF</sequence>
<keyword evidence="4" id="KW-1185">Reference proteome</keyword>
<dbReference type="GeneTree" id="ENSGT00940000165591"/>
<keyword evidence="1" id="KW-1133">Transmembrane helix</keyword>
<evidence type="ECO:0000256" key="1">
    <source>
        <dbReference type="SAM" id="Phobius"/>
    </source>
</evidence>
<keyword evidence="2" id="KW-0732">Signal</keyword>
<name>A0A4W5L8Y2_9TELE</name>
<accession>A0A4W5L8Y2</accession>
<feature type="chain" id="PRO_5021193646" evidence="2">
    <location>
        <begin position="22"/>
        <end position="256"/>
    </location>
</feature>
<dbReference type="STRING" id="62062.ENSHHUP00000021745"/>
<protein>
    <submittedName>
        <fullName evidence="3">Uncharacterized protein</fullName>
    </submittedName>
</protein>
<keyword evidence="1" id="KW-0472">Membrane</keyword>
<organism evidence="3 4">
    <name type="scientific">Hucho hucho</name>
    <name type="common">huchen</name>
    <dbReference type="NCBI Taxonomy" id="62062"/>
    <lineage>
        <taxon>Eukaryota</taxon>
        <taxon>Metazoa</taxon>
        <taxon>Chordata</taxon>
        <taxon>Craniata</taxon>
        <taxon>Vertebrata</taxon>
        <taxon>Euteleostomi</taxon>
        <taxon>Actinopterygii</taxon>
        <taxon>Neopterygii</taxon>
        <taxon>Teleostei</taxon>
        <taxon>Protacanthopterygii</taxon>
        <taxon>Salmoniformes</taxon>
        <taxon>Salmonidae</taxon>
        <taxon>Salmoninae</taxon>
        <taxon>Hucho</taxon>
    </lineage>
</organism>
<reference evidence="3" key="2">
    <citation type="submission" date="2025-08" db="UniProtKB">
        <authorList>
            <consortium name="Ensembl"/>
        </authorList>
    </citation>
    <scope>IDENTIFICATION</scope>
</reference>
<evidence type="ECO:0000256" key="2">
    <source>
        <dbReference type="SAM" id="SignalP"/>
    </source>
</evidence>
<dbReference type="Proteomes" id="UP000314982">
    <property type="component" value="Unassembled WGS sequence"/>
</dbReference>